<accession>A0ABP7VLR5</accession>
<protein>
    <submittedName>
        <fullName evidence="2">Uncharacterized protein</fullName>
    </submittedName>
</protein>
<evidence type="ECO:0000256" key="1">
    <source>
        <dbReference type="SAM" id="SignalP"/>
    </source>
</evidence>
<proteinExistence type="predicted"/>
<dbReference type="EMBL" id="BAABCT010000002">
    <property type="protein sequence ID" value="GAA4069451.1"/>
    <property type="molecule type" value="Genomic_DNA"/>
</dbReference>
<evidence type="ECO:0000313" key="3">
    <source>
        <dbReference type="Proteomes" id="UP001500367"/>
    </source>
</evidence>
<keyword evidence="3" id="KW-1185">Reference proteome</keyword>
<sequence>MKKTYLLFFLFSISFSFSQTNEKELNEIVEAEMKSASGLMELAVNPNTLNYDVTYQN</sequence>
<comment type="caution">
    <text evidence="2">The sequence shown here is derived from an EMBL/GenBank/DDBJ whole genome shotgun (WGS) entry which is preliminary data.</text>
</comment>
<keyword evidence="1" id="KW-0732">Signal</keyword>
<organism evidence="2 3">
    <name type="scientific">Flavobacterium cheonanense</name>
    <dbReference type="NCBI Taxonomy" id="706183"/>
    <lineage>
        <taxon>Bacteria</taxon>
        <taxon>Pseudomonadati</taxon>
        <taxon>Bacteroidota</taxon>
        <taxon>Flavobacteriia</taxon>
        <taxon>Flavobacteriales</taxon>
        <taxon>Flavobacteriaceae</taxon>
        <taxon>Flavobacterium</taxon>
    </lineage>
</organism>
<dbReference type="Proteomes" id="UP001500367">
    <property type="component" value="Unassembled WGS sequence"/>
</dbReference>
<feature type="chain" id="PRO_5045791544" evidence="1">
    <location>
        <begin position="19"/>
        <end position="57"/>
    </location>
</feature>
<feature type="signal peptide" evidence="1">
    <location>
        <begin position="1"/>
        <end position="18"/>
    </location>
</feature>
<evidence type="ECO:0000313" key="2">
    <source>
        <dbReference type="EMBL" id="GAA4069451.1"/>
    </source>
</evidence>
<reference evidence="3" key="1">
    <citation type="journal article" date="2019" name="Int. J. Syst. Evol. Microbiol.">
        <title>The Global Catalogue of Microorganisms (GCM) 10K type strain sequencing project: providing services to taxonomists for standard genome sequencing and annotation.</title>
        <authorList>
            <consortium name="The Broad Institute Genomics Platform"/>
            <consortium name="The Broad Institute Genome Sequencing Center for Infectious Disease"/>
            <person name="Wu L."/>
            <person name="Ma J."/>
        </authorList>
    </citation>
    <scope>NUCLEOTIDE SEQUENCE [LARGE SCALE GENOMIC DNA]</scope>
    <source>
        <strain evidence="3">JCM 17069</strain>
    </source>
</reference>
<gene>
    <name evidence="2" type="ORF">GCM10022389_13330</name>
</gene>
<dbReference type="RefSeq" id="WP_344815949.1">
    <property type="nucleotide sequence ID" value="NZ_BAABCT010000002.1"/>
</dbReference>
<name>A0ABP7VLR5_9FLAO</name>